<dbReference type="PANTHER" id="PTHR13903:SF8">
    <property type="entry name" value="PIRIN"/>
    <property type="match status" value="1"/>
</dbReference>
<evidence type="ECO:0000259" key="4">
    <source>
        <dbReference type="Pfam" id="PF05726"/>
    </source>
</evidence>
<name>A0ABS5E0A5_9BURK</name>
<reference evidence="5 6" key="1">
    <citation type="submission" date="2021-04" db="EMBL/GenBank/DDBJ databases">
        <title>The genome sequence of type strain Ideonella paludis KCTC 32238.</title>
        <authorList>
            <person name="Liu Y."/>
        </authorList>
    </citation>
    <scope>NUCLEOTIDE SEQUENCE [LARGE SCALE GENOMIC DNA]</scope>
    <source>
        <strain evidence="5 6">KCTC 32238</strain>
    </source>
</reference>
<dbReference type="EMBL" id="JAGQDG010000006">
    <property type="protein sequence ID" value="MBQ0936835.1"/>
    <property type="molecule type" value="Genomic_DNA"/>
</dbReference>
<evidence type="ECO:0000259" key="3">
    <source>
        <dbReference type="Pfam" id="PF02678"/>
    </source>
</evidence>
<accession>A0ABS5E0A5</accession>
<dbReference type="Pfam" id="PF05726">
    <property type="entry name" value="Pirin_C"/>
    <property type="match status" value="1"/>
</dbReference>
<organism evidence="5 6">
    <name type="scientific">Ideonella paludis</name>
    <dbReference type="NCBI Taxonomy" id="1233411"/>
    <lineage>
        <taxon>Bacteria</taxon>
        <taxon>Pseudomonadati</taxon>
        <taxon>Pseudomonadota</taxon>
        <taxon>Betaproteobacteria</taxon>
        <taxon>Burkholderiales</taxon>
        <taxon>Sphaerotilaceae</taxon>
        <taxon>Ideonella</taxon>
    </lineage>
</organism>
<protein>
    <submittedName>
        <fullName evidence="5">Pirin family protein</fullName>
    </submittedName>
</protein>
<dbReference type="InterPro" id="IPR003829">
    <property type="entry name" value="Pirin_N_dom"/>
</dbReference>
<dbReference type="PANTHER" id="PTHR13903">
    <property type="entry name" value="PIRIN-RELATED"/>
    <property type="match status" value="1"/>
</dbReference>
<evidence type="ECO:0000256" key="2">
    <source>
        <dbReference type="RuleBase" id="RU003457"/>
    </source>
</evidence>
<dbReference type="Pfam" id="PF02678">
    <property type="entry name" value="Pirin"/>
    <property type="match status" value="1"/>
</dbReference>
<dbReference type="InterPro" id="IPR012093">
    <property type="entry name" value="Pirin"/>
</dbReference>
<sequence length="347" mass="38271">MPDATPILAIQPLGFPWQTLDPFLFCVYHLDSYPAGDDAQGVPRAALAGRPLGNDFEPKDGWRMYHGQHVPGFPRHPHRGFETITIARQGFIDHADSLGATARFGQGDVQWMTAGRGIEHSEMFPLRQPAAPNTTELFQLWLNLPARNKLVQPHFSMLWGHTLPHLQMTDAQGLATEVCLIAGSLGEHKAPAPPPHSWAAEPDNHLAVWTLRMAPGARWTLPAGVEGVNRALYSFSQAAELDIAGHRLKHPAFLPLSATSAIELENRGSVVAEFLYLQGRPISEPVVPYGPFVMNTAGEIQQAMQDYRQGLFGRWPWPSDGPVHARDQARFAIHADGRREDPPLATS</sequence>
<evidence type="ECO:0000256" key="1">
    <source>
        <dbReference type="ARBA" id="ARBA00008416"/>
    </source>
</evidence>
<dbReference type="Gene3D" id="2.60.120.10">
    <property type="entry name" value="Jelly Rolls"/>
    <property type="match status" value="2"/>
</dbReference>
<gene>
    <name evidence="5" type="ORF">KAK11_16020</name>
</gene>
<comment type="caution">
    <text evidence="5">The sequence shown here is derived from an EMBL/GenBank/DDBJ whole genome shotgun (WGS) entry which is preliminary data.</text>
</comment>
<dbReference type="SUPFAM" id="SSF51182">
    <property type="entry name" value="RmlC-like cupins"/>
    <property type="match status" value="1"/>
</dbReference>
<dbReference type="InterPro" id="IPR014710">
    <property type="entry name" value="RmlC-like_jellyroll"/>
</dbReference>
<proteinExistence type="inferred from homology"/>
<feature type="domain" description="Pirin C-terminal" evidence="4">
    <location>
        <begin position="209"/>
        <end position="313"/>
    </location>
</feature>
<feature type="domain" description="Pirin N-terminal" evidence="3">
    <location>
        <begin position="67"/>
        <end position="142"/>
    </location>
</feature>
<evidence type="ECO:0000313" key="5">
    <source>
        <dbReference type="EMBL" id="MBQ0936835.1"/>
    </source>
</evidence>
<dbReference type="Proteomes" id="UP000672097">
    <property type="component" value="Unassembled WGS sequence"/>
</dbReference>
<dbReference type="RefSeq" id="WP_210810225.1">
    <property type="nucleotide sequence ID" value="NZ_JAGQDG010000006.1"/>
</dbReference>
<keyword evidence="6" id="KW-1185">Reference proteome</keyword>
<dbReference type="InterPro" id="IPR008778">
    <property type="entry name" value="Pirin_C_dom"/>
</dbReference>
<dbReference type="InterPro" id="IPR011051">
    <property type="entry name" value="RmlC_Cupin_sf"/>
</dbReference>
<evidence type="ECO:0000313" key="6">
    <source>
        <dbReference type="Proteomes" id="UP000672097"/>
    </source>
</evidence>
<comment type="similarity">
    <text evidence="1 2">Belongs to the pirin family.</text>
</comment>